<dbReference type="Proteomes" id="UP000319783">
    <property type="component" value="Unassembled WGS sequence"/>
</dbReference>
<reference evidence="1 2" key="1">
    <citation type="submission" date="2019-04" db="EMBL/GenBank/DDBJ databases">
        <title>Genome of a novel bacterium Candidatus Jettenia ecosi reconstructed from metagenome of an anammox bioreactor.</title>
        <authorList>
            <person name="Mardanov A.V."/>
            <person name="Beletsky A.V."/>
            <person name="Ravin N.V."/>
            <person name="Botchkova E.A."/>
            <person name="Litti Y.V."/>
            <person name="Nozhevnikova A.N."/>
        </authorList>
    </citation>
    <scope>NUCLEOTIDE SEQUENCE [LARGE SCALE GENOMIC DNA]</scope>
    <source>
        <strain evidence="1">J2</strain>
    </source>
</reference>
<accession>A0A533QBQ0</accession>
<dbReference type="EMBL" id="SULG01000027">
    <property type="protein sequence ID" value="TLD42138.1"/>
    <property type="molecule type" value="Genomic_DNA"/>
</dbReference>
<evidence type="ECO:0000313" key="1">
    <source>
        <dbReference type="EMBL" id="TLD42138.1"/>
    </source>
</evidence>
<gene>
    <name evidence="1" type="ORF">JETT_1618</name>
</gene>
<comment type="caution">
    <text evidence="1">The sequence shown here is derived from an EMBL/GenBank/DDBJ whole genome shotgun (WGS) entry which is preliminary data.</text>
</comment>
<name>A0A533QBQ0_9BACT</name>
<organism evidence="1 2">
    <name type="scientific">Candidatus Jettenia ecosi</name>
    <dbReference type="NCBI Taxonomy" id="2494326"/>
    <lineage>
        <taxon>Bacteria</taxon>
        <taxon>Pseudomonadati</taxon>
        <taxon>Planctomycetota</taxon>
        <taxon>Candidatus Brocadiia</taxon>
        <taxon>Candidatus Brocadiales</taxon>
        <taxon>Candidatus Brocadiaceae</taxon>
        <taxon>Candidatus Jettenia</taxon>
    </lineage>
</organism>
<dbReference type="AlphaFoldDB" id="A0A533QBQ0"/>
<sequence length="52" mass="6121">MRHIEKTGIFPNAKVFINDAAIVERHGIVMERYHRSIEFEVGIVEWGLFHKV</sequence>
<protein>
    <submittedName>
        <fullName evidence="1">Uncharacterized protein</fullName>
    </submittedName>
</protein>
<proteinExistence type="predicted"/>
<evidence type="ECO:0000313" key="2">
    <source>
        <dbReference type="Proteomes" id="UP000319783"/>
    </source>
</evidence>